<keyword evidence="3 5" id="KW-0697">Rotamase</keyword>
<evidence type="ECO:0000313" key="8">
    <source>
        <dbReference type="EMBL" id="CAD8741370.1"/>
    </source>
</evidence>
<dbReference type="SUPFAM" id="SSF54534">
    <property type="entry name" value="FKBP-like"/>
    <property type="match status" value="1"/>
</dbReference>
<evidence type="ECO:0000256" key="2">
    <source>
        <dbReference type="ARBA" id="ARBA00013194"/>
    </source>
</evidence>
<feature type="region of interest" description="Disordered" evidence="6">
    <location>
        <begin position="98"/>
        <end position="150"/>
    </location>
</feature>
<evidence type="ECO:0000256" key="3">
    <source>
        <dbReference type="ARBA" id="ARBA00023110"/>
    </source>
</evidence>
<evidence type="ECO:0000256" key="4">
    <source>
        <dbReference type="ARBA" id="ARBA00023235"/>
    </source>
</evidence>
<organism evidence="8">
    <name type="scientific">Hemiselmis andersenii</name>
    <name type="common">Cryptophyte alga</name>
    <dbReference type="NCBI Taxonomy" id="464988"/>
    <lineage>
        <taxon>Eukaryota</taxon>
        <taxon>Cryptophyceae</taxon>
        <taxon>Cryptomonadales</taxon>
        <taxon>Hemiselmidaceae</taxon>
        <taxon>Hemiselmis</taxon>
    </lineage>
</organism>
<dbReference type="Pfam" id="PF00254">
    <property type="entry name" value="FKBP_C"/>
    <property type="match status" value="1"/>
</dbReference>
<evidence type="ECO:0000256" key="5">
    <source>
        <dbReference type="PROSITE-ProRule" id="PRU00277"/>
    </source>
</evidence>
<dbReference type="PANTHER" id="PTHR43811:SF19">
    <property type="entry name" value="39 KDA FK506-BINDING NUCLEAR PROTEIN"/>
    <property type="match status" value="1"/>
</dbReference>
<evidence type="ECO:0000256" key="1">
    <source>
        <dbReference type="ARBA" id="ARBA00000971"/>
    </source>
</evidence>
<feature type="region of interest" description="Disordered" evidence="6">
    <location>
        <begin position="300"/>
        <end position="321"/>
    </location>
</feature>
<protein>
    <recommendedName>
        <fullName evidence="2 5">peptidylprolyl isomerase</fullName>
        <ecNumber evidence="2 5">5.2.1.8</ecNumber>
    </recommendedName>
</protein>
<evidence type="ECO:0000259" key="7">
    <source>
        <dbReference type="PROSITE" id="PS50059"/>
    </source>
</evidence>
<reference evidence="8" key="1">
    <citation type="submission" date="2021-01" db="EMBL/GenBank/DDBJ databases">
        <authorList>
            <person name="Corre E."/>
            <person name="Pelletier E."/>
            <person name="Niang G."/>
            <person name="Scheremetjew M."/>
            <person name="Finn R."/>
            <person name="Kale V."/>
            <person name="Holt S."/>
            <person name="Cochrane G."/>
            <person name="Meng A."/>
            <person name="Brown T."/>
            <person name="Cohen L."/>
        </authorList>
    </citation>
    <scope>NUCLEOTIDE SEQUENCE</scope>
    <source>
        <strain evidence="8">CCMP441</strain>
    </source>
</reference>
<dbReference type="AlphaFoldDB" id="A0A7S0TRM0"/>
<name>A0A7S0TRM0_HEMAN</name>
<proteinExistence type="predicted"/>
<dbReference type="PANTHER" id="PTHR43811">
    <property type="entry name" value="FKBP-TYPE PEPTIDYL-PROLYL CIS-TRANS ISOMERASE FKPA"/>
    <property type="match status" value="1"/>
</dbReference>
<comment type="catalytic activity">
    <reaction evidence="1 5">
        <text>[protein]-peptidylproline (omega=180) = [protein]-peptidylproline (omega=0)</text>
        <dbReference type="Rhea" id="RHEA:16237"/>
        <dbReference type="Rhea" id="RHEA-COMP:10747"/>
        <dbReference type="Rhea" id="RHEA-COMP:10748"/>
        <dbReference type="ChEBI" id="CHEBI:83833"/>
        <dbReference type="ChEBI" id="CHEBI:83834"/>
        <dbReference type="EC" id="5.2.1.8"/>
    </reaction>
</comment>
<dbReference type="Gene3D" id="3.10.50.40">
    <property type="match status" value="1"/>
</dbReference>
<evidence type="ECO:0000256" key="6">
    <source>
        <dbReference type="SAM" id="MobiDB-lite"/>
    </source>
</evidence>
<dbReference type="GO" id="GO:0003755">
    <property type="term" value="F:peptidyl-prolyl cis-trans isomerase activity"/>
    <property type="evidence" value="ECO:0007669"/>
    <property type="project" value="UniProtKB-KW"/>
</dbReference>
<feature type="domain" description="PPIase FKBP-type" evidence="7">
    <location>
        <begin position="1"/>
        <end position="77"/>
    </location>
</feature>
<accession>A0A7S0TRM0</accession>
<dbReference type="InterPro" id="IPR001179">
    <property type="entry name" value="PPIase_FKBP_dom"/>
</dbReference>
<dbReference type="EMBL" id="HBFK01013113">
    <property type="protein sequence ID" value="CAD8741370.1"/>
    <property type="molecule type" value="Transcribed_RNA"/>
</dbReference>
<sequence>MGAVFDGNMSSEADMLEFTIGQGQVVQGLDDGVVGMRVGGKRHLVVPPRMGYGATGVAGHVPRNSVIHLELELHERGSAVATDTVGEGMMDGSTGSFQNMRDGGESTEAALSESDKASSGRMRNAHLSNLSTGMGSPAPTGQRAKNAWSMSPNEDTFNTLPPASKLGSFGGTFNTMMGAGGPAEAAGSTVPQFHHMSTCHALKYVEGGFAPLQLPGYGADKSLGYVVMSPGEGQTRKLVVYAPVFQADLADGASVQQADPSVGLDNSYKVSDEAGSNWLLVLKGQDQSARFERAVDVGGSRKAAESMRSSPLDKEGQGGGEVVLDKVQVTIPAGAASPVAE</sequence>
<dbReference type="PROSITE" id="PS50059">
    <property type="entry name" value="FKBP_PPIASE"/>
    <property type="match status" value="1"/>
</dbReference>
<dbReference type="InterPro" id="IPR046357">
    <property type="entry name" value="PPIase_dom_sf"/>
</dbReference>
<gene>
    <name evidence="8" type="ORF">HAND1043_LOCUS7862</name>
</gene>
<keyword evidence="4 5" id="KW-0413">Isomerase</keyword>
<dbReference type="EC" id="5.2.1.8" evidence="2 5"/>